<feature type="region of interest" description="Disordered" evidence="1">
    <location>
        <begin position="1"/>
        <end position="39"/>
    </location>
</feature>
<comment type="caution">
    <text evidence="4">The sequence shown here is derived from an EMBL/GenBank/DDBJ whole genome shotgun (WGS) entry which is preliminary data.</text>
</comment>
<name>A0A2W4Z0Q0_9SPHN</name>
<keyword evidence="2" id="KW-0472">Membrane</keyword>
<gene>
    <name evidence="4" type="ORF">DI640_04455</name>
</gene>
<feature type="transmembrane region" description="Helical" evidence="2">
    <location>
        <begin position="63"/>
        <end position="84"/>
    </location>
</feature>
<evidence type="ECO:0000256" key="1">
    <source>
        <dbReference type="SAM" id="MobiDB-lite"/>
    </source>
</evidence>
<proteinExistence type="predicted"/>
<evidence type="ECO:0000259" key="3">
    <source>
        <dbReference type="Pfam" id="PF07811"/>
    </source>
</evidence>
<accession>A0A2W4Z0Q0</accession>
<dbReference type="EMBL" id="QFMX01000004">
    <property type="protein sequence ID" value="PZO75276.1"/>
    <property type="molecule type" value="Genomic_DNA"/>
</dbReference>
<sequence length="245" mass="26494">MLDHADRRHAELRHHAGDGVRHYDRARTDREVPGDRQQDRVVEDQPVIAISSRLHALGQDKRGATIVEFALIVPVLVGLLLSILEIGYQGYVTAVVQGALSKASRQVTVGNKTAADVVATIKSEVQAVVPAQYVTVSTRRYYNFSNVGKPEKITSDTDPKGVFNLGDCFEDANNNGVYDATPGDTGVGSADDVVYYTVNVAYPNLTPVGALLSWGPTRSVAATTVIRNQPFTSRAEPTNICTKVT</sequence>
<keyword evidence="2" id="KW-1133">Transmembrane helix</keyword>
<keyword evidence="2" id="KW-0812">Transmembrane</keyword>
<dbReference type="Pfam" id="PF07811">
    <property type="entry name" value="TadE"/>
    <property type="match status" value="1"/>
</dbReference>
<dbReference type="Proteomes" id="UP000249555">
    <property type="component" value="Unassembled WGS sequence"/>
</dbReference>
<evidence type="ECO:0000313" key="5">
    <source>
        <dbReference type="Proteomes" id="UP000249555"/>
    </source>
</evidence>
<organism evidence="4 5">
    <name type="scientific">Sphingomonas taxi</name>
    <dbReference type="NCBI Taxonomy" id="1549858"/>
    <lineage>
        <taxon>Bacteria</taxon>
        <taxon>Pseudomonadati</taxon>
        <taxon>Pseudomonadota</taxon>
        <taxon>Alphaproteobacteria</taxon>
        <taxon>Sphingomonadales</taxon>
        <taxon>Sphingomonadaceae</taxon>
        <taxon>Sphingomonas</taxon>
    </lineage>
</organism>
<dbReference type="AlphaFoldDB" id="A0A2W4Z0Q0"/>
<feature type="domain" description="TadE-like" evidence="3">
    <location>
        <begin position="63"/>
        <end position="105"/>
    </location>
</feature>
<dbReference type="InterPro" id="IPR012495">
    <property type="entry name" value="TadE-like_dom"/>
</dbReference>
<reference evidence="4 5" key="1">
    <citation type="submission" date="2017-08" db="EMBL/GenBank/DDBJ databases">
        <title>Infants hospitalized years apart are colonized by the same room-sourced microbial strains.</title>
        <authorList>
            <person name="Brooks B."/>
            <person name="Olm M.R."/>
            <person name="Firek B.A."/>
            <person name="Baker R."/>
            <person name="Thomas B.C."/>
            <person name="Morowitz M.J."/>
            <person name="Banfield J.F."/>
        </authorList>
    </citation>
    <scope>NUCLEOTIDE SEQUENCE [LARGE SCALE GENOMIC DNA]</scope>
    <source>
        <strain evidence="4">S2_018_000_R3_119</strain>
    </source>
</reference>
<evidence type="ECO:0000313" key="4">
    <source>
        <dbReference type="EMBL" id="PZO75276.1"/>
    </source>
</evidence>
<evidence type="ECO:0000256" key="2">
    <source>
        <dbReference type="SAM" id="Phobius"/>
    </source>
</evidence>
<protein>
    <submittedName>
        <fullName evidence="4">Pilus assembly protein TadE</fullName>
    </submittedName>
</protein>